<evidence type="ECO:0000256" key="3">
    <source>
        <dbReference type="ARBA" id="ARBA00022833"/>
    </source>
</evidence>
<feature type="transmembrane region" description="Helical" evidence="6">
    <location>
        <begin position="177"/>
        <end position="199"/>
    </location>
</feature>
<dbReference type="GO" id="GO:0031624">
    <property type="term" value="F:ubiquitin conjugating enzyme binding"/>
    <property type="evidence" value="ECO:0007669"/>
    <property type="project" value="TreeGrafter"/>
</dbReference>
<dbReference type="InterPro" id="IPR013083">
    <property type="entry name" value="Znf_RING/FYVE/PHD"/>
</dbReference>
<feature type="compositionally biased region" description="Basic residues" evidence="5">
    <location>
        <begin position="7"/>
        <end position="18"/>
    </location>
</feature>
<accession>A0A0N7ZAV5</accession>
<dbReference type="PROSITE" id="PS50089">
    <property type="entry name" value="ZF_RING_2"/>
    <property type="match status" value="1"/>
</dbReference>
<evidence type="ECO:0000256" key="6">
    <source>
        <dbReference type="SAM" id="Phobius"/>
    </source>
</evidence>
<proteinExistence type="predicted"/>
<dbReference type="PANTHER" id="PTHR46717:SF1">
    <property type="entry name" value="E3 UBIQUITIN-PROTEIN LIGASE RNF180"/>
    <property type="match status" value="1"/>
</dbReference>
<dbReference type="SMART" id="SM00184">
    <property type="entry name" value="RING"/>
    <property type="match status" value="1"/>
</dbReference>
<dbReference type="GO" id="GO:0008270">
    <property type="term" value="F:zinc ion binding"/>
    <property type="evidence" value="ECO:0007669"/>
    <property type="project" value="UniProtKB-KW"/>
</dbReference>
<keyword evidence="2 4" id="KW-0863">Zinc-finger</keyword>
<dbReference type="CDD" id="cd16554">
    <property type="entry name" value="RING-HC_RNF180"/>
    <property type="match status" value="1"/>
</dbReference>
<evidence type="ECO:0000256" key="5">
    <source>
        <dbReference type="SAM" id="MobiDB-lite"/>
    </source>
</evidence>
<name>A0A0N7ZAV5_SCYOL</name>
<dbReference type="InterPro" id="IPR017907">
    <property type="entry name" value="Znf_RING_CS"/>
</dbReference>
<organism evidence="8">
    <name type="scientific">Scylla olivacea</name>
    <name type="common">Orange mud crab</name>
    <name type="synonym">Cancer olivacea</name>
    <dbReference type="NCBI Taxonomy" id="85551"/>
    <lineage>
        <taxon>Eukaryota</taxon>
        <taxon>Metazoa</taxon>
        <taxon>Ecdysozoa</taxon>
        <taxon>Arthropoda</taxon>
        <taxon>Crustacea</taxon>
        <taxon>Multicrustacea</taxon>
        <taxon>Malacostraca</taxon>
        <taxon>Eumalacostraca</taxon>
        <taxon>Eucarida</taxon>
        <taxon>Decapoda</taxon>
        <taxon>Pleocyemata</taxon>
        <taxon>Brachyura</taxon>
        <taxon>Eubrachyura</taxon>
        <taxon>Portunoidea</taxon>
        <taxon>Portunidae</taxon>
        <taxon>Portuninae</taxon>
        <taxon>Scylla</taxon>
    </lineage>
</organism>
<keyword evidence="6" id="KW-1133">Transmembrane helix</keyword>
<evidence type="ECO:0000256" key="2">
    <source>
        <dbReference type="ARBA" id="ARBA00022771"/>
    </source>
</evidence>
<feature type="domain" description="RING-type" evidence="7">
    <location>
        <begin position="70"/>
        <end position="112"/>
    </location>
</feature>
<feature type="region of interest" description="Disordered" evidence="5">
    <location>
        <begin position="1"/>
        <end position="38"/>
    </location>
</feature>
<dbReference type="GO" id="GO:0061630">
    <property type="term" value="F:ubiquitin protein ligase activity"/>
    <property type="evidence" value="ECO:0007669"/>
    <property type="project" value="InterPro"/>
</dbReference>
<keyword evidence="1" id="KW-0479">Metal-binding</keyword>
<dbReference type="InterPro" id="IPR033263">
    <property type="entry name" value="RNF180"/>
</dbReference>
<keyword evidence="6" id="KW-0472">Membrane</keyword>
<dbReference type="PROSITE" id="PS00518">
    <property type="entry name" value="ZF_RING_1"/>
    <property type="match status" value="1"/>
</dbReference>
<reference evidence="8" key="1">
    <citation type="submission" date="2015-09" db="EMBL/GenBank/DDBJ databases">
        <title>Scylla olivacea transcriptome.</title>
        <authorList>
            <person name="Ikhwanuddin M."/>
        </authorList>
    </citation>
    <scope>NUCLEOTIDE SEQUENCE</scope>
</reference>
<keyword evidence="3" id="KW-0862">Zinc</keyword>
<dbReference type="GO" id="GO:0042428">
    <property type="term" value="P:serotonin metabolic process"/>
    <property type="evidence" value="ECO:0007669"/>
    <property type="project" value="TreeGrafter"/>
</dbReference>
<keyword evidence="6" id="KW-0812">Transmembrane</keyword>
<dbReference type="Pfam" id="PF13923">
    <property type="entry name" value="zf-C3HC4_2"/>
    <property type="match status" value="1"/>
</dbReference>
<evidence type="ECO:0000256" key="1">
    <source>
        <dbReference type="ARBA" id="ARBA00022723"/>
    </source>
</evidence>
<sequence>MDAKSSSKVKHRKQNRKKITTDANALDEELSGGQTAKTSCFEVLDDELIGSEDGSSSEEDERDVPDNLVCPVCLDILYSPLVTKPCGHIFCEPCLRRMARPNPTNTHCPLCRQIIGQCMPCPELALDVRERFLDLYQKRRNFELQHNSQHLPLPWIRNFRLRNAYNTGGSWVEWAGGWRAVIAMMSLNILGVGIVLYLGKEVKTQSEHRMS</sequence>
<evidence type="ECO:0000259" key="7">
    <source>
        <dbReference type="PROSITE" id="PS50089"/>
    </source>
</evidence>
<dbReference type="GO" id="GO:0005789">
    <property type="term" value="C:endoplasmic reticulum membrane"/>
    <property type="evidence" value="ECO:0007669"/>
    <property type="project" value="TreeGrafter"/>
</dbReference>
<dbReference type="Gene3D" id="3.30.40.10">
    <property type="entry name" value="Zinc/RING finger domain, C3HC4 (zinc finger)"/>
    <property type="match status" value="1"/>
</dbReference>
<dbReference type="PANTHER" id="PTHR46717">
    <property type="entry name" value="E3 UBIQUITIN-PROTEIN LIGASE RNF180"/>
    <property type="match status" value="1"/>
</dbReference>
<dbReference type="SUPFAM" id="SSF57850">
    <property type="entry name" value="RING/U-box"/>
    <property type="match status" value="1"/>
</dbReference>
<dbReference type="InterPro" id="IPR001841">
    <property type="entry name" value="Znf_RING"/>
</dbReference>
<evidence type="ECO:0000256" key="4">
    <source>
        <dbReference type="PROSITE-ProRule" id="PRU00175"/>
    </source>
</evidence>
<dbReference type="AlphaFoldDB" id="A0A0N7ZAV5"/>
<dbReference type="GO" id="GO:0000209">
    <property type="term" value="P:protein polyubiquitination"/>
    <property type="evidence" value="ECO:0007669"/>
    <property type="project" value="InterPro"/>
</dbReference>
<evidence type="ECO:0000313" key="8">
    <source>
        <dbReference type="EMBL" id="JAI59904.1"/>
    </source>
</evidence>
<dbReference type="GO" id="GO:0042415">
    <property type="term" value="P:norepinephrine metabolic process"/>
    <property type="evidence" value="ECO:0007669"/>
    <property type="project" value="TreeGrafter"/>
</dbReference>
<dbReference type="GO" id="GO:0032436">
    <property type="term" value="P:positive regulation of proteasomal ubiquitin-dependent protein catabolic process"/>
    <property type="evidence" value="ECO:0007669"/>
    <property type="project" value="TreeGrafter"/>
</dbReference>
<dbReference type="EMBL" id="GDRN01093328">
    <property type="protein sequence ID" value="JAI59904.1"/>
    <property type="molecule type" value="Transcribed_RNA"/>
</dbReference>
<protein>
    <recommendedName>
        <fullName evidence="7">RING-type domain-containing protein</fullName>
    </recommendedName>
</protein>